<evidence type="ECO:0000256" key="5">
    <source>
        <dbReference type="ARBA" id="ARBA00022842"/>
    </source>
</evidence>
<keyword evidence="8" id="KW-0406">Ion transport</keyword>
<evidence type="ECO:0000256" key="11">
    <source>
        <dbReference type="SAM" id="Phobius"/>
    </source>
</evidence>
<dbReference type="GO" id="GO:0015095">
    <property type="term" value="F:magnesium ion transmembrane transporter activity"/>
    <property type="evidence" value="ECO:0007669"/>
    <property type="project" value="TreeGrafter"/>
</dbReference>
<feature type="transmembrane region" description="Helical" evidence="11">
    <location>
        <begin position="311"/>
        <end position="329"/>
    </location>
</feature>
<name>A0A843W1N6_COLES</name>
<evidence type="ECO:0000256" key="9">
    <source>
        <dbReference type="ARBA" id="ARBA00023136"/>
    </source>
</evidence>
<dbReference type="GO" id="GO:0016020">
    <property type="term" value="C:membrane"/>
    <property type="evidence" value="ECO:0007669"/>
    <property type="project" value="UniProtKB-SubCell"/>
</dbReference>
<evidence type="ECO:0000256" key="10">
    <source>
        <dbReference type="SAM" id="MobiDB-lite"/>
    </source>
</evidence>
<evidence type="ECO:0000256" key="8">
    <source>
        <dbReference type="ARBA" id="ARBA00023065"/>
    </source>
</evidence>
<evidence type="ECO:0000256" key="6">
    <source>
        <dbReference type="ARBA" id="ARBA00022946"/>
    </source>
</evidence>
<evidence type="ECO:0000256" key="4">
    <source>
        <dbReference type="ARBA" id="ARBA00022692"/>
    </source>
</evidence>
<evidence type="ECO:0000313" key="12">
    <source>
        <dbReference type="EMBL" id="MQM01247.1"/>
    </source>
</evidence>
<evidence type="ECO:0000256" key="2">
    <source>
        <dbReference type="ARBA" id="ARBA00007535"/>
    </source>
</evidence>
<dbReference type="PANTHER" id="PTHR13890:SF0">
    <property type="entry name" value="MAGNESIUM TRANSPORTER MRS2 HOMOLOG, MITOCHONDRIAL"/>
    <property type="match status" value="1"/>
</dbReference>
<keyword evidence="4 11" id="KW-0812">Transmembrane</keyword>
<dbReference type="AlphaFoldDB" id="A0A843W1N6"/>
<proteinExistence type="inferred from homology"/>
<comment type="caution">
    <text evidence="12">The sequence shown here is derived from an EMBL/GenBank/DDBJ whole genome shotgun (WGS) entry which is preliminary data.</text>
</comment>
<dbReference type="Pfam" id="PF22099">
    <property type="entry name" value="MRS2-like"/>
    <property type="match status" value="1"/>
</dbReference>
<dbReference type="PANTHER" id="PTHR13890">
    <property type="entry name" value="RNA SPLICING PROTEIN MRS2, MITOCHONDRIAL"/>
    <property type="match status" value="1"/>
</dbReference>
<organism evidence="12 13">
    <name type="scientific">Colocasia esculenta</name>
    <name type="common">Wild taro</name>
    <name type="synonym">Arum esculentum</name>
    <dbReference type="NCBI Taxonomy" id="4460"/>
    <lineage>
        <taxon>Eukaryota</taxon>
        <taxon>Viridiplantae</taxon>
        <taxon>Streptophyta</taxon>
        <taxon>Embryophyta</taxon>
        <taxon>Tracheophyta</taxon>
        <taxon>Spermatophyta</taxon>
        <taxon>Magnoliopsida</taxon>
        <taxon>Liliopsida</taxon>
        <taxon>Araceae</taxon>
        <taxon>Aroideae</taxon>
        <taxon>Colocasieae</taxon>
        <taxon>Colocasia</taxon>
    </lineage>
</organism>
<protein>
    <submittedName>
        <fullName evidence="12">Uncharacterized protein</fullName>
    </submittedName>
</protein>
<keyword evidence="5" id="KW-0460">Magnesium</keyword>
<feature type="compositionally biased region" description="Basic and acidic residues" evidence="10">
    <location>
        <begin position="89"/>
        <end position="125"/>
    </location>
</feature>
<dbReference type="EMBL" id="NMUH01002643">
    <property type="protein sequence ID" value="MQM01247.1"/>
    <property type="molecule type" value="Genomic_DNA"/>
</dbReference>
<evidence type="ECO:0000256" key="1">
    <source>
        <dbReference type="ARBA" id="ARBA00004141"/>
    </source>
</evidence>
<keyword evidence="6" id="KW-0809">Transit peptide</keyword>
<dbReference type="Proteomes" id="UP000652761">
    <property type="component" value="Unassembled WGS sequence"/>
</dbReference>
<gene>
    <name evidence="12" type="ORF">Taro_034002</name>
</gene>
<evidence type="ECO:0000313" key="13">
    <source>
        <dbReference type="Proteomes" id="UP000652761"/>
    </source>
</evidence>
<feature type="region of interest" description="Disordered" evidence="10">
    <location>
        <begin position="75"/>
        <end position="159"/>
    </location>
</feature>
<dbReference type="FunFam" id="2.40.128.330:FF:000004">
    <property type="entry name" value="Magnesium transporter MRS2-11, chloroplastic"/>
    <property type="match status" value="1"/>
</dbReference>
<dbReference type="InterPro" id="IPR039204">
    <property type="entry name" value="MRS2-like"/>
</dbReference>
<dbReference type="Gene3D" id="2.40.128.330">
    <property type="match status" value="1"/>
</dbReference>
<comment type="subcellular location">
    <subcellularLocation>
        <location evidence="1">Membrane</location>
        <topology evidence="1">Multi-pass membrane protein</topology>
    </subcellularLocation>
</comment>
<keyword evidence="3" id="KW-0813">Transport</keyword>
<accession>A0A843W1N6</accession>
<reference evidence="12" key="1">
    <citation type="submission" date="2017-07" db="EMBL/GenBank/DDBJ databases">
        <title>Taro Niue Genome Assembly and Annotation.</title>
        <authorList>
            <person name="Atibalentja N."/>
            <person name="Keating K."/>
            <person name="Fields C.J."/>
        </authorList>
    </citation>
    <scope>NUCLEOTIDE SEQUENCE</scope>
    <source>
        <strain evidence="12">Niue_2</strain>
        <tissue evidence="12">Leaf</tissue>
    </source>
</reference>
<comment type="similarity">
    <text evidence="2">Belongs to the CorA metal ion transporter (MIT) (TC 1.A.35.5) family.</text>
</comment>
<evidence type="ECO:0000256" key="3">
    <source>
        <dbReference type="ARBA" id="ARBA00022448"/>
    </source>
</evidence>
<evidence type="ECO:0000256" key="7">
    <source>
        <dbReference type="ARBA" id="ARBA00022989"/>
    </source>
</evidence>
<sequence>MAAAARSASPSPNPLLFLHLPHPSSSSPVLRRHHRPLLYILVGQPSSHSAPAASIQCGGGGRWWRRRIALPVVTGKLLQRPPSSSSEGTGERGDRRSVSEEGDGSLDRGDERAGEPGEAIRRGDESYEGGGGSGQEAPTRRGGSGPAGSQNQRPLGFPESLSLGIREPVYEVIEVRSDGVMSTKKINRRQLLKSSGLRLRDIRSVDPSLWLTNSMPSLLVRDQAILLNLGSLRAIAMKEHVLLFDYNRKGGKAFLKILLPRLNPKNVNGSPCMPFELEVVEAALLSRIQRLEKKLMDVEPRVSVGTSPIQCGYYCLLILSFAVFFCVFCQTQEPA</sequence>
<keyword evidence="9 11" id="KW-0472">Membrane</keyword>
<dbReference type="OrthoDB" id="10251508at2759"/>
<keyword evidence="13" id="KW-1185">Reference proteome</keyword>
<dbReference type="GO" id="GO:0009941">
    <property type="term" value="C:chloroplast envelope"/>
    <property type="evidence" value="ECO:0007669"/>
    <property type="project" value="TreeGrafter"/>
</dbReference>
<keyword evidence="7 11" id="KW-1133">Transmembrane helix</keyword>